<dbReference type="InterPro" id="IPR051465">
    <property type="entry name" value="Cell_Envelope_Struct_Comp"/>
</dbReference>
<accession>A0A951UBS9</accession>
<feature type="chain" id="PRO_5037463315" evidence="3">
    <location>
        <begin position="30"/>
        <end position="169"/>
    </location>
</feature>
<evidence type="ECO:0000313" key="5">
    <source>
        <dbReference type="EMBL" id="MBW4547272.1"/>
    </source>
</evidence>
<keyword evidence="1" id="KW-0175">Coiled coil</keyword>
<evidence type="ECO:0000256" key="3">
    <source>
        <dbReference type="SAM" id="SignalP"/>
    </source>
</evidence>
<evidence type="ECO:0000256" key="1">
    <source>
        <dbReference type="SAM" id="Coils"/>
    </source>
</evidence>
<reference evidence="5" key="2">
    <citation type="journal article" date="2022" name="Microbiol. Resour. Announc.">
        <title>Metagenome Sequencing to Explore Phylogenomics of Terrestrial Cyanobacteria.</title>
        <authorList>
            <person name="Ward R.D."/>
            <person name="Stajich J.E."/>
            <person name="Johansen J.R."/>
            <person name="Huntemann M."/>
            <person name="Clum A."/>
            <person name="Foster B."/>
            <person name="Foster B."/>
            <person name="Roux S."/>
            <person name="Palaniappan K."/>
            <person name="Varghese N."/>
            <person name="Mukherjee S."/>
            <person name="Reddy T.B.K."/>
            <person name="Daum C."/>
            <person name="Copeland A."/>
            <person name="Chen I.A."/>
            <person name="Ivanova N.N."/>
            <person name="Kyrpides N.C."/>
            <person name="Shapiro N."/>
            <person name="Eloe-Fadrosh E.A."/>
            <person name="Pietrasiak N."/>
        </authorList>
    </citation>
    <scope>NUCLEOTIDE SEQUENCE</scope>
    <source>
        <strain evidence="5">CPER-KK1</strain>
    </source>
</reference>
<feature type="compositionally biased region" description="Polar residues" evidence="2">
    <location>
        <begin position="51"/>
        <end position="65"/>
    </location>
</feature>
<feature type="coiled-coil region" evidence="1">
    <location>
        <begin position="139"/>
        <end position="166"/>
    </location>
</feature>
<evidence type="ECO:0000313" key="6">
    <source>
        <dbReference type="Proteomes" id="UP000753908"/>
    </source>
</evidence>
<name>A0A951UBS9_9CYAN</name>
<gene>
    <name evidence="5" type="ORF">KME25_22965</name>
</gene>
<comment type="caution">
    <text evidence="5">The sequence shown here is derived from an EMBL/GenBank/DDBJ whole genome shotgun (WGS) entry which is preliminary data.</text>
</comment>
<evidence type="ECO:0000256" key="2">
    <source>
        <dbReference type="SAM" id="MobiDB-lite"/>
    </source>
</evidence>
<keyword evidence="3" id="KW-0732">Signal</keyword>
<dbReference type="PROSITE" id="PS51272">
    <property type="entry name" value="SLH"/>
    <property type="match status" value="1"/>
</dbReference>
<dbReference type="Proteomes" id="UP000753908">
    <property type="component" value="Unassembled WGS sequence"/>
</dbReference>
<proteinExistence type="predicted"/>
<protein>
    <submittedName>
        <fullName evidence="5">Iron uptake porin</fullName>
    </submittedName>
</protein>
<feature type="signal peptide" evidence="3">
    <location>
        <begin position="1"/>
        <end position="29"/>
    </location>
</feature>
<dbReference type="PANTHER" id="PTHR43308">
    <property type="entry name" value="OUTER MEMBRANE PROTEIN ALPHA-RELATED"/>
    <property type="match status" value="1"/>
</dbReference>
<feature type="domain" description="SLH" evidence="4">
    <location>
        <begin position="66"/>
        <end position="129"/>
    </location>
</feature>
<reference evidence="5" key="1">
    <citation type="submission" date="2021-05" db="EMBL/GenBank/DDBJ databases">
        <authorList>
            <person name="Pietrasiak N."/>
            <person name="Ward R."/>
            <person name="Stajich J.E."/>
            <person name="Kurbessoian T."/>
        </authorList>
    </citation>
    <scope>NUCLEOTIDE SEQUENCE</scope>
    <source>
        <strain evidence="5">CPER-KK1</strain>
    </source>
</reference>
<dbReference type="NCBIfam" id="NF033921">
    <property type="entry name" value="por_somb"/>
    <property type="match status" value="1"/>
</dbReference>
<feature type="region of interest" description="Disordered" evidence="2">
    <location>
        <begin position="51"/>
        <end position="90"/>
    </location>
</feature>
<dbReference type="EMBL" id="JAHHIF010000038">
    <property type="protein sequence ID" value="MBW4547272.1"/>
    <property type="molecule type" value="Genomic_DNA"/>
</dbReference>
<sequence>MMSTFFKNTQLPGVVILGFSLLLATRTTAAEIDTRQVSDQTVAFSVQSASTHEAIAQSTPTQETGISERSDVNSPNSTSQSSPSTGEGYGCIGGYGDGTFQGNQPISRYEFAAGLNACLNRVEQLINGSTADLATQEDLAVSKRQLENMRTELERLQMRVDGVDTENRQ</sequence>
<dbReference type="InterPro" id="IPR047684">
    <property type="entry name" value="Por_som-like"/>
</dbReference>
<evidence type="ECO:0000259" key="4">
    <source>
        <dbReference type="PROSITE" id="PS51272"/>
    </source>
</evidence>
<dbReference type="AlphaFoldDB" id="A0A951UBS9"/>
<dbReference type="Pfam" id="PF00395">
    <property type="entry name" value="SLH"/>
    <property type="match status" value="1"/>
</dbReference>
<feature type="compositionally biased region" description="Low complexity" evidence="2">
    <location>
        <begin position="73"/>
        <end position="86"/>
    </location>
</feature>
<organism evidence="5 6">
    <name type="scientific">Symplocastrum torsivum CPER-KK1</name>
    <dbReference type="NCBI Taxonomy" id="450513"/>
    <lineage>
        <taxon>Bacteria</taxon>
        <taxon>Bacillati</taxon>
        <taxon>Cyanobacteriota</taxon>
        <taxon>Cyanophyceae</taxon>
        <taxon>Oscillatoriophycideae</taxon>
        <taxon>Oscillatoriales</taxon>
        <taxon>Microcoleaceae</taxon>
        <taxon>Symplocastrum</taxon>
    </lineage>
</organism>
<dbReference type="InterPro" id="IPR001119">
    <property type="entry name" value="SLH_dom"/>
</dbReference>
<dbReference type="PANTHER" id="PTHR43308:SF1">
    <property type="entry name" value="OUTER MEMBRANE PROTEIN ALPHA"/>
    <property type="match status" value="1"/>
</dbReference>